<sequence>MALRLRPLRAVFSLCLVATALAHADSAQFDLAGPKLDVKVSRAGKTLPIGEVPNLEAGDRLWIKADLPDGQSVRYLMVAAFLRGSTNPPPEDWFYRSETWNRKDAEGLNITVPTGAQQVLVFLAPETGGDFKTLINAVRGRPGAFVRASQDLNQASLDRARLDTYLSAVRAVNSSDPEKLKDTSELLARSLAIKLDPKCFDKETEQQAPCLMQDQDSLILNDGHSTSIVEALTSGPAGDLGMQLSYTPQANYGYYSPYIASAMDIARILDSFHTAQYQYIPALATQHGDQLFLMLNTPPSFHNPKSVLVVALPAVESPQPPPLHPVDPKEVYCAEKTSLILPVEGAPLVFSTGYAHDVTLHLTGKDAKVIDIPAKADPEKGGFVVDTKGLSSAKFGDSVNASVHGFWGFEKYDGPAFQLESSHPQKWELSSADEGSLIVGREQVVHLQAENAGCVDSILLKDPSGKELKASWKTTKPNELEVTLPLKEAHPGALTLMVQQFGVGQAENVPLHAFSEAGHLDNFTLHAGDVSGLLKGSRLDEVAGLSLKGIEFTPGKFTSASAGDELRMTAKDGKAAAALKQGDSVTAKVTLKDGRTLDLAATIDEPRPSVALIGKSVQPSAANAGSNIQLADQEELPQDAKLTFSVRAQSPPAFARGEKLEVATADGTFTTTLSLENGGLTLEDAKVALATLDPAKLFGPSAFGPLQFRVVTGGATGDWQPLATLVRLPVLRDLKCPSEPDQACRLSGSNLFLVDAVASDAKFDHPVEVPEGFPGYVLPVPHPVGGQLYVKLRDDPSIVNQVTLAAQEPPKPPVHAEKHAPPRPAYNGDQAISGNSEAESPSPTGAQTNGNGSSKGETAKPETVQPPSGQAQSPSPSQPPQSIAQPSGAPQPQGNYQQKQTTQPAAGSASAPAPQF</sequence>
<feature type="signal peptide" evidence="2">
    <location>
        <begin position="1"/>
        <end position="24"/>
    </location>
</feature>
<evidence type="ECO:0000256" key="2">
    <source>
        <dbReference type="SAM" id="SignalP"/>
    </source>
</evidence>
<name>A0A372ILT6_9BACT</name>
<keyword evidence="2" id="KW-0732">Signal</keyword>
<protein>
    <submittedName>
        <fullName evidence="3">Uncharacterized protein</fullName>
    </submittedName>
</protein>
<proteinExistence type="predicted"/>
<dbReference type="AlphaFoldDB" id="A0A372ILT6"/>
<keyword evidence="4" id="KW-1185">Reference proteome</keyword>
<feature type="compositionally biased region" description="Low complexity" evidence="1">
    <location>
        <begin position="865"/>
        <end position="916"/>
    </location>
</feature>
<evidence type="ECO:0000256" key="1">
    <source>
        <dbReference type="SAM" id="MobiDB-lite"/>
    </source>
</evidence>
<organism evidence="3 4">
    <name type="scientific">Paracidobacterium acidisoli</name>
    <dbReference type="NCBI Taxonomy" id="2303751"/>
    <lineage>
        <taxon>Bacteria</taxon>
        <taxon>Pseudomonadati</taxon>
        <taxon>Acidobacteriota</taxon>
        <taxon>Terriglobia</taxon>
        <taxon>Terriglobales</taxon>
        <taxon>Acidobacteriaceae</taxon>
        <taxon>Paracidobacterium</taxon>
    </lineage>
</organism>
<reference evidence="3 4" key="1">
    <citation type="submission" date="2018-08" db="EMBL/GenBank/DDBJ databases">
        <title>Acidipila sp. 4G-K13, an acidobacterium isolated from forest soil.</title>
        <authorList>
            <person name="Gao Z.-H."/>
            <person name="Qiu L.-H."/>
        </authorList>
    </citation>
    <scope>NUCLEOTIDE SEQUENCE [LARGE SCALE GENOMIC DNA]</scope>
    <source>
        <strain evidence="3 4">4G-K13</strain>
    </source>
</reference>
<evidence type="ECO:0000313" key="3">
    <source>
        <dbReference type="EMBL" id="RFU15910.1"/>
    </source>
</evidence>
<accession>A0A372ILT6</accession>
<feature type="chain" id="PRO_5016623004" evidence="2">
    <location>
        <begin position="25"/>
        <end position="916"/>
    </location>
</feature>
<feature type="compositionally biased region" description="Polar residues" evidence="1">
    <location>
        <begin position="830"/>
        <end position="856"/>
    </location>
</feature>
<feature type="region of interest" description="Disordered" evidence="1">
    <location>
        <begin position="804"/>
        <end position="916"/>
    </location>
</feature>
<evidence type="ECO:0000313" key="4">
    <source>
        <dbReference type="Proteomes" id="UP000264702"/>
    </source>
</evidence>
<comment type="caution">
    <text evidence="3">The sequence shown here is derived from an EMBL/GenBank/DDBJ whole genome shotgun (WGS) entry which is preliminary data.</text>
</comment>
<dbReference type="Proteomes" id="UP000264702">
    <property type="component" value="Unassembled WGS sequence"/>
</dbReference>
<dbReference type="EMBL" id="QVQT01000005">
    <property type="protein sequence ID" value="RFU15910.1"/>
    <property type="molecule type" value="Genomic_DNA"/>
</dbReference>
<gene>
    <name evidence="3" type="ORF">D0Y96_15950</name>
</gene>